<keyword evidence="2" id="KW-1185">Reference proteome</keyword>
<accession>A0ABP2K7C9</accession>
<proteinExistence type="predicted"/>
<evidence type="ECO:0000313" key="1">
    <source>
        <dbReference type="EMBL" id="EFS91955.1"/>
    </source>
</evidence>
<sequence length="160" mass="16638">MYGVSVSWLVSACPASLDAVAIFPGEVGVGLWSEGLCNPDVGWLRGGFQGSWLGQAPGIVGLTGELVEQSVDCATDEVFGHASMGPQEVLDGLASGRPPTVRSSEGVSGTFRARRTAHAAGSTLAARFGTCAVRGGCITTWQSRPVPAAARDACRRTWMR</sequence>
<organism evidence="1 2">
    <name type="scientific">Cutibacterium modestum HL044PA1</name>
    <dbReference type="NCBI Taxonomy" id="765109"/>
    <lineage>
        <taxon>Bacteria</taxon>
        <taxon>Bacillati</taxon>
        <taxon>Actinomycetota</taxon>
        <taxon>Actinomycetes</taxon>
        <taxon>Propionibacteriales</taxon>
        <taxon>Propionibacteriaceae</taxon>
        <taxon>Cutibacterium</taxon>
        <taxon>Cutibacterium modestum</taxon>
    </lineage>
</organism>
<reference evidence="1" key="1">
    <citation type="submission" date="2010-08" db="EMBL/GenBank/DDBJ databases">
        <authorList>
            <person name="Weinstock G."/>
            <person name="Sodergren E."/>
            <person name="Clifton S."/>
            <person name="Fulton L."/>
            <person name="Fulton B."/>
            <person name="Courtney L."/>
            <person name="Fronick C."/>
            <person name="Harrison M."/>
            <person name="Strong C."/>
            <person name="Farmer C."/>
            <person name="Delahaunty K."/>
            <person name="Markovic C."/>
            <person name="Hall O."/>
            <person name="Minx P."/>
            <person name="Tomlinson C."/>
            <person name="Mitreva M."/>
            <person name="Hou S."/>
            <person name="Chen J."/>
            <person name="Wollam A."/>
            <person name="Pepin K.H."/>
            <person name="Johnson M."/>
            <person name="Bhonagiri V."/>
            <person name="Zhang X."/>
            <person name="Suruliraj S."/>
            <person name="Warren W."/>
            <person name="Chinwalla A."/>
            <person name="Mardis E.R."/>
            <person name="Wilson R.K."/>
        </authorList>
    </citation>
    <scope>NUCLEOTIDE SEQUENCE [LARGE SCALE GENOMIC DNA]</scope>
    <source>
        <strain evidence="1">HL044PA1</strain>
    </source>
</reference>
<comment type="caution">
    <text evidence="1">The sequence shown here is derived from an EMBL/GenBank/DDBJ whole genome shotgun (WGS) entry which is preliminary data.</text>
</comment>
<evidence type="ECO:0000313" key="2">
    <source>
        <dbReference type="Proteomes" id="UP000003179"/>
    </source>
</evidence>
<dbReference type="Proteomes" id="UP000003179">
    <property type="component" value="Unassembled WGS sequence"/>
</dbReference>
<protein>
    <submittedName>
        <fullName evidence="1">Uncharacterized protein</fullName>
    </submittedName>
</protein>
<gene>
    <name evidence="1" type="ORF">HMPREF9607_01821</name>
</gene>
<name>A0ABP2K7C9_9ACTN</name>
<dbReference type="EMBL" id="ADZU01000030">
    <property type="protein sequence ID" value="EFS91955.1"/>
    <property type="molecule type" value="Genomic_DNA"/>
</dbReference>